<evidence type="ECO:0000313" key="3">
    <source>
        <dbReference type="Proteomes" id="UP000268162"/>
    </source>
</evidence>
<protein>
    <submittedName>
        <fullName evidence="2">Uncharacterized protein</fullName>
    </submittedName>
</protein>
<evidence type="ECO:0000313" key="2">
    <source>
        <dbReference type="EMBL" id="RKP37570.1"/>
    </source>
</evidence>
<accession>A0A4P9ZXU6</accession>
<dbReference type="AlphaFoldDB" id="A0A4P9ZXU6"/>
<evidence type="ECO:0000256" key="1">
    <source>
        <dbReference type="SAM" id="MobiDB-lite"/>
    </source>
</evidence>
<keyword evidence="3" id="KW-1185">Reference proteome</keyword>
<proteinExistence type="predicted"/>
<sequence>MNPISPSLHMASRIRAFSTAPRLAQRASSVIPSVPNKPRDFQPSTEDSYVPGVCGYAPGFAPPKNWPRNHRAKKPPMTLKDLPKPSQRQPAPVPAQATPEKAYRLEMTKIRYEYRARSLGLADRRRHAAEKAQRAEVERVEAAQTQKAAERQEFQTRVARDPFSAENLLNAEGSTIMKDAPIESKLVQSFSTPEDKARFLADRHTRRQQNRRDVDAHYRRELRARMVDLFYNAQHFVTRDNIDDHLQRIAMEPAAQSPYLLGAEENGGDNADITSFVTRTTLRDFRVQEVSPDMQSRRMDQLEAFMNGVDGNGRLGMDAFEQGFTETFGHEADAADSPAKQE</sequence>
<gene>
    <name evidence="2" type="ORF">BJ085DRAFT_36548</name>
</gene>
<organism evidence="2 3">
    <name type="scientific">Dimargaris cristalligena</name>
    <dbReference type="NCBI Taxonomy" id="215637"/>
    <lineage>
        <taxon>Eukaryota</taxon>
        <taxon>Fungi</taxon>
        <taxon>Fungi incertae sedis</taxon>
        <taxon>Zoopagomycota</taxon>
        <taxon>Kickxellomycotina</taxon>
        <taxon>Dimargaritomycetes</taxon>
        <taxon>Dimargaritales</taxon>
        <taxon>Dimargaritaceae</taxon>
        <taxon>Dimargaris</taxon>
    </lineage>
</organism>
<dbReference type="Proteomes" id="UP000268162">
    <property type="component" value="Unassembled WGS sequence"/>
</dbReference>
<feature type="region of interest" description="Disordered" evidence="1">
    <location>
        <begin position="26"/>
        <end position="48"/>
    </location>
</feature>
<feature type="region of interest" description="Disordered" evidence="1">
    <location>
        <begin position="60"/>
        <end position="99"/>
    </location>
</feature>
<reference evidence="3" key="1">
    <citation type="journal article" date="2018" name="Nat. Microbiol.">
        <title>Leveraging single-cell genomics to expand the fungal tree of life.</title>
        <authorList>
            <person name="Ahrendt S.R."/>
            <person name="Quandt C.A."/>
            <person name="Ciobanu D."/>
            <person name="Clum A."/>
            <person name="Salamov A."/>
            <person name="Andreopoulos B."/>
            <person name="Cheng J.F."/>
            <person name="Woyke T."/>
            <person name="Pelin A."/>
            <person name="Henrissat B."/>
            <person name="Reynolds N.K."/>
            <person name="Benny G.L."/>
            <person name="Smith M.E."/>
            <person name="James T.Y."/>
            <person name="Grigoriev I.V."/>
        </authorList>
    </citation>
    <scope>NUCLEOTIDE SEQUENCE [LARGE SCALE GENOMIC DNA]</scope>
    <source>
        <strain evidence="3">RSA 468</strain>
    </source>
</reference>
<name>A0A4P9ZXU6_9FUNG</name>
<dbReference type="EMBL" id="ML002476">
    <property type="protein sequence ID" value="RKP37570.1"/>
    <property type="molecule type" value="Genomic_DNA"/>
</dbReference>